<dbReference type="InterPro" id="IPR021762">
    <property type="entry name" value="DUF3325"/>
</dbReference>
<reference evidence="2 3" key="1">
    <citation type="submission" date="2015-09" db="EMBL/GenBank/DDBJ databases">
        <title>Draft Genome Sequence of Pseudoalteromonas lipolytica UCD-48B.</title>
        <authorList>
            <person name="Krusor M."/>
            <person name="Coil D.A."/>
            <person name="Lang J.M."/>
            <person name="Eisen J.A."/>
            <person name="Alexiev A."/>
        </authorList>
    </citation>
    <scope>NUCLEOTIDE SEQUENCE [LARGE SCALE GENOMIC DNA]</scope>
    <source>
        <strain evidence="2 3">UCD-48B</strain>
    </source>
</reference>
<evidence type="ECO:0008006" key="4">
    <source>
        <dbReference type="Google" id="ProtNLM"/>
    </source>
</evidence>
<protein>
    <recommendedName>
        <fullName evidence="4">DUF3325 domain-containing protein</fullName>
    </recommendedName>
</protein>
<keyword evidence="1" id="KW-0472">Membrane</keyword>
<evidence type="ECO:0000313" key="3">
    <source>
        <dbReference type="Proteomes" id="UP000050378"/>
    </source>
</evidence>
<evidence type="ECO:0000313" key="2">
    <source>
        <dbReference type="EMBL" id="KPM82919.1"/>
    </source>
</evidence>
<dbReference type="Proteomes" id="UP000050378">
    <property type="component" value="Unassembled WGS sequence"/>
</dbReference>
<dbReference type="STRING" id="570156.AOG27_12540"/>
<dbReference type="OrthoDB" id="6314826at2"/>
<keyword evidence="1" id="KW-1133">Transmembrane helix</keyword>
<organism evidence="2 3">
    <name type="scientific">Pseudoalteromonas lipolytica</name>
    <dbReference type="NCBI Taxonomy" id="570156"/>
    <lineage>
        <taxon>Bacteria</taxon>
        <taxon>Pseudomonadati</taxon>
        <taxon>Pseudomonadota</taxon>
        <taxon>Gammaproteobacteria</taxon>
        <taxon>Alteromonadales</taxon>
        <taxon>Pseudoalteromonadaceae</taxon>
        <taxon>Pseudoalteromonas</taxon>
    </lineage>
</organism>
<feature type="transmembrane region" description="Helical" evidence="1">
    <location>
        <begin position="89"/>
        <end position="110"/>
    </location>
</feature>
<dbReference type="RefSeq" id="WP_054553366.1">
    <property type="nucleotide sequence ID" value="NZ_LJTC01000008.1"/>
</dbReference>
<feature type="transmembrane region" description="Helical" evidence="1">
    <location>
        <begin position="42"/>
        <end position="58"/>
    </location>
</feature>
<dbReference type="PATRIC" id="fig|570156.3.peg.3604"/>
<name>A0A0P7D3N5_9GAMM</name>
<gene>
    <name evidence="2" type="ORF">AOG27_12540</name>
</gene>
<dbReference type="AlphaFoldDB" id="A0A0P7D3N5"/>
<dbReference type="Pfam" id="PF11804">
    <property type="entry name" value="DUF3325"/>
    <property type="match status" value="1"/>
</dbReference>
<keyword evidence="1" id="KW-0812">Transmembrane</keyword>
<sequence>MMELLQFSLCFLGFNCFALAKFNHFRDVFKKKLTEKQRNSFLASGWISILLSLVLCVLSDAGYGALLFCGYMALSVLMLMILYSFTVSWVKHVSVFTMSILLLSGFSVMIL</sequence>
<evidence type="ECO:0000256" key="1">
    <source>
        <dbReference type="SAM" id="Phobius"/>
    </source>
</evidence>
<accession>A0A0P7D3N5</accession>
<feature type="transmembrane region" description="Helical" evidence="1">
    <location>
        <begin position="65"/>
        <end position="83"/>
    </location>
</feature>
<comment type="caution">
    <text evidence="2">The sequence shown here is derived from an EMBL/GenBank/DDBJ whole genome shotgun (WGS) entry which is preliminary data.</text>
</comment>
<proteinExistence type="predicted"/>
<dbReference type="EMBL" id="LJTC01000008">
    <property type="protein sequence ID" value="KPM82919.1"/>
    <property type="molecule type" value="Genomic_DNA"/>
</dbReference>